<keyword evidence="3" id="KW-1185">Reference proteome</keyword>
<accession>A0A9N8YUY3</accession>
<proteinExistence type="predicted"/>
<evidence type="ECO:0000313" key="2">
    <source>
        <dbReference type="EMBL" id="CAG8449717.1"/>
    </source>
</evidence>
<dbReference type="AlphaFoldDB" id="A0A9N8YUY3"/>
<evidence type="ECO:0000256" key="1">
    <source>
        <dbReference type="SAM" id="MobiDB-lite"/>
    </source>
</evidence>
<protein>
    <submittedName>
        <fullName evidence="2">11714_t:CDS:1</fullName>
    </submittedName>
</protein>
<organism evidence="2 3">
    <name type="scientific">Funneliformis mosseae</name>
    <name type="common">Endomycorrhizal fungus</name>
    <name type="synonym">Glomus mosseae</name>
    <dbReference type="NCBI Taxonomy" id="27381"/>
    <lineage>
        <taxon>Eukaryota</taxon>
        <taxon>Fungi</taxon>
        <taxon>Fungi incertae sedis</taxon>
        <taxon>Mucoromycota</taxon>
        <taxon>Glomeromycotina</taxon>
        <taxon>Glomeromycetes</taxon>
        <taxon>Glomerales</taxon>
        <taxon>Glomeraceae</taxon>
        <taxon>Funneliformis</taxon>
    </lineage>
</organism>
<comment type="caution">
    <text evidence="2">The sequence shown here is derived from an EMBL/GenBank/DDBJ whole genome shotgun (WGS) entry which is preliminary data.</text>
</comment>
<evidence type="ECO:0000313" key="3">
    <source>
        <dbReference type="Proteomes" id="UP000789375"/>
    </source>
</evidence>
<name>A0A9N8YUY3_FUNMO</name>
<dbReference type="EMBL" id="CAJVPP010000163">
    <property type="protein sequence ID" value="CAG8449717.1"/>
    <property type="molecule type" value="Genomic_DNA"/>
</dbReference>
<sequence length="110" mass="12855">MQCGTQGKVIHRASVFKLNIERASVSSSRLYTNNMKVIHGSPEYNQILGKSELEGNEKKIEGECDMSSMGKKFEKEKRDKRRKKRKEQENVEYVDRGYWSEPVGVEKRER</sequence>
<feature type="region of interest" description="Disordered" evidence="1">
    <location>
        <begin position="60"/>
        <end position="91"/>
    </location>
</feature>
<dbReference type="Proteomes" id="UP000789375">
    <property type="component" value="Unassembled WGS sequence"/>
</dbReference>
<gene>
    <name evidence="2" type="ORF">FMOSSE_LOCUS1427</name>
</gene>
<reference evidence="2" key="1">
    <citation type="submission" date="2021-06" db="EMBL/GenBank/DDBJ databases">
        <authorList>
            <person name="Kallberg Y."/>
            <person name="Tangrot J."/>
            <person name="Rosling A."/>
        </authorList>
    </citation>
    <scope>NUCLEOTIDE SEQUENCE</scope>
    <source>
        <strain evidence="2">87-6 pot B 2015</strain>
    </source>
</reference>